<evidence type="ECO:0000313" key="4">
    <source>
        <dbReference type="Proteomes" id="UP001195941"/>
    </source>
</evidence>
<dbReference type="RefSeq" id="WP_212702107.1">
    <property type="nucleotide sequence ID" value="NZ_JADMKU010000015.1"/>
</dbReference>
<dbReference type="CDD" id="cd05379">
    <property type="entry name" value="CAP_bacterial"/>
    <property type="match status" value="1"/>
</dbReference>
<sequence length="159" mass="17211">MLRRRLIVLVALAGLMASGAVELPAGQVSRAEAANASVVATVTSLLNAERAKRGLGALQPDSKLNRAAAAHARDMANRNYFAHQSPDGKKSRDRMRAAGYCRASTAENIAKGYRSAAKVMAGWMASRGHRKNMLNRKYIRFGISEYNGYWVMTLGGPCV</sequence>
<keyword evidence="1" id="KW-0732">Signal</keyword>
<name>A0ABS5HU45_9RHOB</name>
<reference evidence="3 4" key="1">
    <citation type="journal article" date="2021" name="Arch. Microbiol.">
        <title>Thalassobius aquimarinus sp. nov., isolated from the Sea of Japan seashore.</title>
        <authorList>
            <person name="Kurilenko V.V."/>
            <person name="Romanenko L.A."/>
            <person name="Chernysheva N.Y."/>
            <person name="Velansky P.V."/>
            <person name="Tekutyeva L.A."/>
            <person name="Isaeva M.P."/>
            <person name="Mikhailov V.V."/>
        </authorList>
    </citation>
    <scope>NUCLEOTIDE SEQUENCE [LARGE SCALE GENOMIC DNA]</scope>
    <source>
        <strain evidence="3 4">KMM 8518</strain>
    </source>
</reference>
<dbReference type="Pfam" id="PF00188">
    <property type="entry name" value="CAP"/>
    <property type="match status" value="1"/>
</dbReference>
<evidence type="ECO:0000313" key="3">
    <source>
        <dbReference type="EMBL" id="MBR9652494.1"/>
    </source>
</evidence>
<evidence type="ECO:0000256" key="1">
    <source>
        <dbReference type="SAM" id="SignalP"/>
    </source>
</evidence>
<dbReference type="Proteomes" id="UP001195941">
    <property type="component" value="Unassembled WGS sequence"/>
</dbReference>
<gene>
    <name evidence="3" type="ORF">IT775_15345</name>
</gene>
<dbReference type="PANTHER" id="PTHR31157:SF1">
    <property type="entry name" value="SCP DOMAIN-CONTAINING PROTEIN"/>
    <property type="match status" value="1"/>
</dbReference>
<comment type="caution">
    <text evidence="3">The sequence shown here is derived from an EMBL/GenBank/DDBJ whole genome shotgun (WGS) entry which is preliminary data.</text>
</comment>
<evidence type="ECO:0000259" key="2">
    <source>
        <dbReference type="Pfam" id="PF00188"/>
    </source>
</evidence>
<protein>
    <submittedName>
        <fullName evidence="3">CAP domain-containing protein</fullName>
    </submittedName>
</protein>
<dbReference type="InterPro" id="IPR014044">
    <property type="entry name" value="CAP_dom"/>
</dbReference>
<accession>A0ABS5HU45</accession>
<keyword evidence="4" id="KW-1185">Reference proteome</keyword>
<feature type="signal peptide" evidence="1">
    <location>
        <begin position="1"/>
        <end position="20"/>
    </location>
</feature>
<feature type="domain" description="SCP" evidence="2">
    <location>
        <begin position="44"/>
        <end position="144"/>
    </location>
</feature>
<dbReference type="InterPro" id="IPR035940">
    <property type="entry name" value="CAP_sf"/>
</dbReference>
<organism evidence="3 4">
    <name type="scientific">Thalassovita aquimarina</name>
    <dbReference type="NCBI Taxonomy" id="2785917"/>
    <lineage>
        <taxon>Bacteria</taxon>
        <taxon>Pseudomonadati</taxon>
        <taxon>Pseudomonadota</taxon>
        <taxon>Alphaproteobacteria</taxon>
        <taxon>Rhodobacterales</taxon>
        <taxon>Roseobacteraceae</taxon>
        <taxon>Thalassovita</taxon>
    </lineage>
</organism>
<dbReference type="SUPFAM" id="SSF55797">
    <property type="entry name" value="PR-1-like"/>
    <property type="match status" value="1"/>
</dbReference>
<dbReference type="Gene3D" id="3.40.33.10">
    <property type="entry name" value="CAP"/>
    <property type="match status" value="1"/>
</dbReference>
<proteinExistence type="predicted"/>
<dbReference type="PANTHER" id="PTHR31157">
    <property type="entry name" value="SCP DOMAIN-CONTAINING PROTEIN"/>
    <property type="match status" value="1"/>
</dbReference>
<feature type="chain" id="PRO_5045642162" evidence="1">
    <location>
        <begin position="21"/>
        <end position="159"/>
    </location>
</feature>
<dbReference type="EMBL" id="JADMKU010000015">
    <property type="protein sequence ID" value="MBR9652494.1"/>
    <property type="molecule type" value="Genomic_DNA"/>
</dbReference>